<dbReference type="SUPFAM" id="SSF54106">
    <property type="entry name" value="LysM domain"/>
    <property type="match status" value="1"/>
</dbReference>
<feature type="region of interest" description="Disordered" evidence="5">
    <location>
        <begin position="168"/>
        <end position="234"/>
    </location>
</feature>
<feature type="region of interest" description="Disordered" evidence="5">
    <location>
        <begin position="515"/>
        <end position="544"/>
    </location>
</feature>
<evidence type="ECO:0000313" key="9">
    <source>
        <dbReference type="Proteomes" id="UP000838412"/>
    </source>
</evidence>
<dbReference type="AlphaFoldDB" id="A0A8K0EDZ6"/>
<dbReference type="GO" id="GO:0005634">
    <property type="term" value="C:nucleus"/>
    <property type="evidence" value="ECO:0007669"/>
    <property type="project" value="TreeGrafter"/>
</dbReference>
<dbReference type="PANTHER" id="PTHR23354">
    <property type="entry name" value="NUCLEOLAR PROTEIN 7/ESTROGEN RECEPTOR COACTIVATOR-RELATED"/>
    <property type="match status" value="1"/>
</dbReference>
<feature type="domain" description="LysM" evidence="6">
    <location>
        <begin position="119"/>
        <end position="162"/>
    </location>
</feature>
<organism evidence="8 9">
    <name type="scientific">Branchiostoma lanceolatum</name>
    <name type="common">Common lancelet</name>
    <name type="synonym">Amphioxus lanceolatum</name>
    <dbReference type="NCBI Taxonomy" id="7740"/>
    <lineage>
        <taxon>Eukaryota</taxon>
        <taxon>Metazoa</taxon>
        <taxon>Chordata</taxon>
        <taxon>Cephalochordata</taxon>
        <taxon>Leptocardii</taxon>
        <taxon>Amphioxiformes</taxon>
        <taxon>Branchiostomatidae</taxon>
        <taxon>Branchiostoma</taxon>
    </lineage>
</organism>
<reference evidence="8" key="1">
    <citation type="submission" date="2022-01" db="EMBL/GenBank/DDBJ databases">
        <authorList>
            <person name="Braso-Vives M."/>
        </authorList>
    </citation>
    <scope>NUCLEOTIDE SEQUENCE</scope>
</reference>
<keyword evidence="3" id="KW-0496">Mitochondrion</keyword>
<feature type="compositionally biased region" description="Polar residues" evidence="5">
    <location>
        <begin position="524"/>
        <end position="543"/>
    </location>
</feature>
<dbReference type="SMART" id="SM00584">
    <property type="entry name" value="TLDc"/>
    <property type="match status" value="1"/>
</dbReference>
<dbReference type="InterPro" id="IPR006571">
    <property type="entry name" value="TLDc_dom"/>
</dbReference>
<dbReference type="OrthoDB" id="26679at2759"/>
<proteinExistence type="inferred from homology"/>
<protein>
    <recommendedName>
        <fullName evidence="4">Oxidation resistance protein 1</fullName>
    </recommendedName>
</protein>
<dbReference type="Pfam" id="PF01476">
    <property type="entry name" value="LysM"/>
    <property type="match status" value="1"/>
</dbReference>
<dbReference type="GO" id="GO:0005739">
    <property type="term" value="C:mitochondrion"/>
    <property type="evidence" value="ECO:0007669"/>
    <property type="project" value="UniProtKB-SubCell"/>
</dbReference>
<sequence>MATRMASREQKEEGELSASRKRRMFDLSRYRGMLQRGGSKQSSRFSQSVDMSGGPSVLPWETAGPDAADGAKDWDPAKDKPTDYPRKLSLDSQDVAKSPHEKKGARRTRSLPKPKGTSEYVVQKSDSLAGIALQFDTTPSELARLNKLPTRMVFPGMMLYVPDPDAWTDEETSVSSSPASPPASPPSTELSSRRFDLPVVREKEPADPGHVTSPAQVMTPSSSRQSSLDELGSQKEDEFHEQFLKINVKYITAGKGTVSGVLLVTPNAIMFDPHKSDPLDLGTVSGVLLVTPNAIMFDPHKSDPLVIETGCEEYGLICQMDTVLSAAMYHDIRPMMEQEHKRDEIYKSGDYGQEDAEPTSSSRSSCHGDGGTSLPGQRSESLEDEVFGGSAPKPRESGVEVAQLVDLGDAIADGGCVVVAEGSNVPKVCKTKPQKFVEELVPIIEEKVDPNRLSPRVLSPDAGIDEETDGKAAGRGTDGKDTVADQVRKSGCSDASDTGSVESGIAEMVEANQRETVRPADNNGAISESPGQQALSGVDTATSRGGLEPDADLLALTGAENVQESINFVDFSCGLFTTEANRSGVQDISEAIPPDTSVQKEIAELKDASKLLPSEDASQRKKDESEERVRERPTFLPSLTGSFDELLPSQPQSLNSPQGPPLFLCLKVMQMKKSFTGGKEVVNPGSTKLPEYWFAIPKDRADHLYAFFLQWSPDVYGHEVNKDDLELSGFVVLGDETDSLEVVDDFYTSESSLYKDWEIVTAMEARRRLSQLEVEDSLPQPTLLVKSNLLDSKHVSQLAQFLPPRTEGYAWMLSYSTFEHVTALMCNSTLNMFLSPSWPSSCPPGPRLAQFLPPRTEGYAWMLIYSTFEHLAQFLPPRTEGYAWMLSYSTFEHVFVLLYKCNSTFTMFLSPSLPSTCPPGPRLAQYLPPRTEGYAWMLIYSTFEHVFVLMYKCNSTLNMFLSPSLPSSCPPGPRLAQYLPPRTEGYAWMLIYSTFEHVLVLMYKCNSTLNMFLSPSWSSTCPPGPRLAQYLPPRTEGYAWMLIYSTFEHLAQFLPPRTEGYAWMLIYSTFEHLAQYLPPRTEGYAWMLIYSTFEHGISLTTLYKKMVGVDSPVLLVVQDSENNVFGALTSSPVKISEHFYGTGESFLFTFFQDFKVYKWTGDNTFFIKGDKDCLAIGGGDGQFGLWLDEMLYHGRTHTCTTFNNQLLTSQEDFTIKGLEAWGFEM</sequence>
<comment type="subcellular location">
    <subcellularLocation>
        <location evidence="1">Mitochondrion</location>
    </subcellularLocation>
</comment>
<evidence type="ECO:0000259" key="6">
    <source>
        <dbReference type="SMART" id="SM00257"/>
    </source>
</evidence>
<feature type="compositionally biased region" description="Basic and acidic residues" evidence="5">
    <location>
        <begin position="191"/>
        <end position="207"/>
    </location>
</feature>
<dbReference type="Proteomes" id="UP000838412">
    <property type="component" value="Chromosome 16"/>
</dbReference>
<feature type="region of interest" description="Disordered" evidence="5">
    <location>
        <begin position="453"/>
        <end position="502"/>
    </location>
</feature>
<evidence type="ECO:0000256" key="4">
    <source>
        <dbReference type="ARBA" id="ARBA00040604"/>
    </source>
</evidence>
<evidence type="ECO:0000259" key="7">
    <source>
        <dbReference type="SMART" id="SM00584"/>
    </source>
</evidence>
<dbReference type="Pfam" id="PF07534">
    <property type="entry name" value="TLD"/>
    <property type="match status" value="1"/>
</dbReference>
<dbReference type="InterPro" id="IPR018392">
    <property type="entry name" value="LysM"/>
</dbReference>
<dbReference type="CDD" id="cd00118">
    <property type="entry name" value="LysM"/>
    <property type="match status" value="1"/>
</dbReference>
<comment type="similarity">
    <text evidence="2">Belongs to the OXR1 family.</text>
</comment>
<dbReference type="EMBL" id="OV696701">
    <property type="protein sequence ID" value="CAH1247343.1"/>
    <property type="molecule type" value="Genomic_DNA"/>
</dbReference>
<evidence type="ECO:0000256" key="3">
    <source>
        <dbReference type="ARBA" id="ARBA00023128"/>
    </source>
</evidence>
<accession>A0A8K0EDZ6</accession>
<feature type="compositionally biased region" description="Basic residues" evidence="5">
    <location>
        <begin position="103"/>
        <end position="112"/>
    </location>
</feature>
<evidence type="ECO:0000256" key="5">
    <source>
        <dbReference type="SAM" id="MobiDB-lite"/>
    </source>
</evidence>
<feature type="region of interest" description="Disordered" evidence="5">
    <location>
        <begin position="349"/>
        <end position="397"/>
    </location>
</feature>
<dbReference type="Gene3D" id="3.10.350.10">
    <property type="entry name" value="LysM domain"/>
    <property type="match status" value="1"/>
</dbReference>
<feature type="compositionally biased region" description="Polar residues" evidence="5">
    <location>
        <begin position="213"/>
        <end position="228"/>
    </location>
</feature>
<keyword evidence="9" id="KW-1185">Reference proteome</keyword>
<evidence type="ECO:0000256" key="1">
    <source>
        <dbReference type="ARBA" id="ARBA00004173"/>
    </source>
</evidence>
<gene>
    <name evidence="8" type="primary">OXR1</name>
    <name evidence="8" type="ORF">BLAG_LOCUS9038</name>
</gene>
<feature type="compositionally biased region" description="Basic and acidic residues" evidence="5">
    <location>
        <begin position="469"/>
        <end position="488"/>
    </location>
</feature>
<evidence type="ECO:0000256" key="2">
    <source>
        <dbReference type="ARBA" id="ARBA00009540"/>
    </source>
</evidence>
<feature type="region of interest" description="Disordered" evidence="5">
    <location>
        <begin position="1"/>
        <end position="122"/>
    </location>
</feature>
<dbReference type="SMART" id="SM00257">
    <property type="entry name" value="LysM"/>
    <property type="match status" value="1"/>
</dbReference>
<dbReference type="PANTHER" id="PTHR23354:SF62">
    <property type="entry name" value="MUSTARD, ISOFORM V"/>
    <property type="match status" value="1"/>
</dbReference>
<feature type="compositionally biased region" description="Polar residues" evidence="5">
    <location>
        <begin position="38"/>
        <end position="50"/>
    </location>
</feature>
<name>A0A8K0EDZ6_BRALA</name>
<dbReference type="InterPro" id="IPR036779">
    <property type="entry name" value="LysM_dom_sf"/>
</dbReference>
<feature type="domain" description="TLDc" evidence="7">
    <location>
        <begin position="1062"/>
        <end position="1224"/>
    </location>
</feature>
<feature type="compositionally biased region" description="Basic and acidic residues" evidence="5">
    <location>
        <begin position="69"/>
        <end position="89"/>
    </location>
</feature>
<feature type="compositionally biased region" description="Basic and acidic residues" evidence="5">
    <location>
        <begin position="1"/>
        <end position="14"/>
    </location>
</feature>
<dbReference type="GO" id="GO:0006979">
    <property type="term" value="P:response to oxidative stress"/>
    <property type="evidence" value="ECO:0007669"/>
    <property type="project" value="TreeGrafter"/>
</dbReference>
<feature type="region of interest" description="Disordered" evidence="5">
    <location>
        <begin position="606"/>
        <end position="634"/>
    </location>
</feature>
<evidence type="ECO:0000313" key="8">
    <source>
        <dbReference type="EMBL" id="CAH1247343.1"/>
    </source>
</evidence>
<feature type="compositionally biased region" description="Basic and acidic residues" evidence="5">
    <location>
        <begin position="617"/>
        <end position="633"/>
    </location>
</feature>